<organism evidence="2 3">
    <name type="scientific">Photobacterium sanctipauli</name>
    <dbReference type="NCBI Taxonomy" id="1342794"/>
    <lineage>
        <taxon>Bacteria</taxon>
        <taxon>Pseudomonadati</taxon>
        <taxon>Pseudomonadota</taxon>
        <taxon>Gammaproteobacteria</taxon>
        <taxon>Vibrionales</taxon>
        <taxon>Vibrionaceae</taxon>
        <taxon>Photobacterium</taxon>
    </lineage>
</organism>
<keyword evidence="1" id="KW-0732">Signal</keyword>
<feature type="chain" id="PRO_5015687780" evidence="1">
    <location>
        <begin position="18"/>
        <end position="147"/>
    </location>
</feature>
<comment type="caution">
    <text evidence="2">The sequence shown here is derived from an EMBL/GenBank/DDBJ whole genome shotgun (WGS) entry which is preliminary data.</text>
</comment>
<feature type="signal peptide" evidence="1">
    <location>
        <begin position="1"/>
        <end position="17"/>
    </location>
</feature>
<dbReference type="AlphaFoldDB" id="A0A2T3NX09"/>
<reference evidence="2 3" key="1">
    <citation type="submission" date="2018-01" db="EMBL/GenBank/DDBJ databases">
        <title>Whole genome sequencing of Histamine producing bacteria.</title>
        <authorList>
            <person name="Butler K."/>
        </authorList>
    </citation>
    <scope>NUCLEOTIDE SEQUENCE [LARGE SCALE GENOMIC DNA]</scope>
    <source>
        <strain evidence="2 3">DSM 100436</strain>
    </source>
</reference>
<proteinExistence type="predicted"/>
<dbReference type="Proteomes" id="UP000241771">
    <property type="component" value="Unassembled WGS sequence"/>
</dbReference>
<evidence type="ECO:0000313" key="2">
    <source>
        <dbReference type="EMBL" id="PSW20805.1"/>
    </source>
</evidence>
<gene>
    <name evidence="2" type="ORF">C9I98_08175</name>
</gene>
<dbReference type="RefSeq" id="WP_036822492.1">
    <property type="nucleotide sequence ID" value="NZ_JGVO01000404.1"/>
</dbReference>
<accession>A0A2T3NX09</accession>
<protein>
    <submittedName>
        <fullName evidence="2">Uncharacterized protein</fullName>
    </submittedName>
</protein>
<evidence type="ECO:0000256" key="1">
    <source>
        <dbReference type="SAM" id="SignalP"/>
    </source>
</evidence>
<name>A0A2T3NX09_9GAMM</name>
<dbReference type="EMBL" id="PYMA01000003">
    <property type="protein sequence ID" value="PSW20805.1"/>
    <property type="molecule type" value="Genomic_DNA"/>
</dbReference>
<keyword evidence="3" id="KW-1185">Reference proteome</keyword>
<evidence type="ECO:0000313" key="3">
    <source>
        <dbReference type="Proteomes" id="UP000241771"/>
    </source>
</evidence>
<sequence>MRPCLIILLLFSSQAMAYWAPKPDSQLVCESEFIVYGSYDARSKPTEVTPPGIHLAYIDVQAILAAPAEHMNINKLALKVPSPGAPVSSDMLFFQQGQQGLWFLSRTQDSAVYFTVRHPAQFKEMAIDGAELNDWKQRLSSFSCKKS</sequence>